<organism evidence="5 6">
    <name type="scientific">Triparma laevis f. inornata</name>
    <dbReference type="NCBI Taxonomy" id="1714386"/>
    <lineage>
        <taxon>Eukaryota</taxon>
        <taxon>Sar</taxon>
        <taxon>Stramenopiles</taxon>
        <taxon>Ochrophyta</taxon>
        <taxon>Bolidophyceae</taxon>
        <taxon>Parmales</taxon>
        <taxon>Triparmaceae</taxon>
        <taxon>Triparma</taxon>
    </lineage>
</organism>
<feature type="region of interest" description="Disordered" evidence="4">
    <location>
        <begin position="282"/>
        <end position="314"/>
    </location>
</feature>
<comment type="caution">
    <text evidence="5">The sequence shown here is derived from an EMBL/GenBank/DDBJ whole genome shotgun (WGS) entry which is preliminary data.</text>
</comment>
<dbReference type="InterPro" id="IPR002110">
    <property type="entry name" value="Ankyrin_rpt"/>
</dbReference>
<dbReference type="PANTHER" id="PTHR24171">
    <property type="entry name" value="ANKYRIN REPEAT DOMAIN-CONTAINING PROTEIN 39-RELATED"/>
    <property type="match status" value="1"/>
</dbReference>
<feature type="repeat" description="ANK" evidence="3">
    <location>
        <begin position="64"/>
        <end position="96"/>
    </location>
</feature>
<dbReference type="SMART" id="SM00248">
    <property type="entry name" value="ANK"/>
    <property type="match status" value="2"/>
</dbReference>
<dbReference type="Gene3D" id="1.25.40.20">
    <property type="entry name" value="Ankyrin repeat-containing domain"/>
    <property type="match status" value="1"/>
</dbReference>
<keyword evidence="1" id="KW-0677">Repeat</keyword>
<evidence type="ECO:0000313" key="5">
    <source>
        <dbReference type="EMBL" id="GMH73583.1"/>
    </source>
</evidence>
<name>A0A9W7AR50_9STRA</name>
<dbReference type="InterPro" id="IPR036770">
    <property type="entry name" value="Ankyrin_rpt-contain_sf"/>
</dbReference>
<evidence type="ECO:0008006" key="7">
    <source>
        <dbReference type="Google" id="ProtNLM"/>
    </source>
</evidence>
<dbReference type="PROSITE" id="PS50297">
    <property type="entry name" value="ANK_REP_REGION"/>
    <property type="match status" value="1"/>
</dbReference>
<dbReference type="SUPFAM" id="SSF48403">
    <property type="entry name" value="Ankyrin repeat"/>
    <property type="match status" value="1"/>
</dbReference>
<dbReference type="PROSITE" id="PS50088">
    <property type="entry name" value="ANK_REPEAT"/>
    <property type="match status" value="2"/>
</dbReference>
<evidence type="ECO:0000256" key="1">
    <source>
        <dbReference type="ARBA" id="ARBA00022737"/>
    </source>
</evidence>
<sequence length="406" mass="44843">MRAAQEGHLEIVRLLTTSGSEVAAINSDGMSSVMLSSQRGHTTIVSHLLSLRGRCDINAITPENKSTCLHLAVKRGHLETIKVLLREGADVFKRDKKGKTPGEKVKEDTDPRVKVSVEEQSDESEIKANPNLLPRSPCQSLINFQSQVMLMREKARLDGIPLWRLGVENNQPTTSYLIAAAANHLPADVFLYLVEFIQPPSLYGRLIHMVRKGLSVQKEHDAAISLYLDFIRDMLEECFDFLEGLTNVEVGIPQGFATWAEWSAIRATIKKSDASATKRGVYGLQDGEEEEEAESIKTPSLQRGGFSQEGTSDSSRCGILKNVDSGLLAAYGLSPICYLQIISLSPVLRDFLVTKGVTPSLIRALGDVSDVETSVRRRKGNVMFNKSVEREVYEVAIRLAKLTSDM</sequence>
<gene>
    <name evidence="5" type="ORF">TL16_g06230</name>
</gene>
<reference evidence="6" key="1">
    <citation type="journal article" date="2023" name="Commun. Biol.">
        <title>Genome analysis of Parmales, the sister group of diatoms, reveals the evolutionary specialization of diatoms from phago-mixotrophs to photoautotrophs.</title>
        <authorList>
            <person name="Ban H."/>
            <person name="Sato S."/>
            <person name="Yoshikawa S."/>
            <person name="Yamada K."/>
            <person name="Nakamura Y."/>
            <person name="Ichinomiya M."/>
            <person name="Sato N."/>
            <person name="Blanc-Mathieu R."/>
            <person name="Endo H."/>
            <person name="Kuwata A."/>
            <person name="Ogata H."/>
        </authorList>
    </citation>
    <scope>NUCLEOTIDE SEQUENCE [LARGE SCALE GENOMIC DNA]</scope>
</reference>
<feature type="repeat" description="ANK" evidence="3">
    <location>
        <begin position="1"/>
        <end position="27"/>
    </location>
</feature>
<dbReference type="Proteomes" id="UP001162640">
    <property type="component" value="Unassembled WGS sequence"/>
</dbReference>
<keyword evidence="2 3" id="KW-0040">ANK repeat</keyword>
<dbReference type="AlphaFoldDB" id="A0A9W7AR50"/>
<dbReference type="Pfam" id="PF12796">
    <property type="entry name" value="Ank_2"/>
    <property type="match status" value="1"/>
</dbReference>
<evidence type="ECO:0000256" key="3">
    <source>
        <dbReference type="PROSITE-ProRule" id="PRU00023"/>
    </source>
</evidence>
<evidence type="ECO:0000256" key="2">
    <source>
        <dbReference type="ARBA" id="ARBA00023043"/>
    </source>
</evidence>
<protein>
    <recommendedName>
        <fullName evidence="7">Ankyrin repeat protein</fullName>
    </recommendedName>
</protein>
<evidence type="ECO:0000313" key="6">
    <source>
        <dbReference type="Proteomes" id="UP001162640"/>
    </source>
</evidence>
<proteinExistence type="predicted"/>
<evidence type="ECO:0000256" key="4">
    <source>
        <dbReference type="SAM" id="MobiDB-lite"/>
    </source>
</evidence>
<dbReference type="EMBL" id="BLQM01000187">
    <property type="protein sequence ID" value="GMH73583.1"/>
    <property type="molecule type" value="Genomic_DNA"/>
</dbReference>
<accession>A0A9W7AR50</accession>